<dbReference type="Proteomes" id="UP000434582">
    <property type="component" value="Unassembled WGS sequence"/>
</dbReference>
<evidence type="ECO:0000313" key="3">
    <source>
        <dbReference type="Proteomes" id="UP000434582"/>
    </source>
</evidence>
<dbReference type="EMBL" id="WIVE01000005">
    <property type="protein sequence ID" value="MQX35591.1"/>
    <property type="molecule type" value="Genomic_DNA"/>
</dbReference>
<dbReference type="Pfam" id="PF00753">
    <property type="entry name" value="Lactamase_B"/>
    <property type="match status" value="1"/>
</dbReference>
<proteinExistence type="predicted"/>
<dbReference type="PANTHER" id="PTHR42951:SF20">
    <property type="entry name" value="BETA LACTAMASE"/>
    <property type="match status" value="1"/>
</dbReference>
<gene>
    <name evidence="2" type="ORF">GHC57_03575</name>
</gene>
<dbReference type="InterPro" id="IPR001279">
    <property type="entry name" value="Metallo-B-lactamas"/>
</dbReference>
<dbReference type="AlphaFoldDB" id="A0A7X1ZBP3"/>
<dbReference type="OrthoDB" id="420651at2"/>
<organism evidence="2 3">
    <name type="scientific">Roseospira navarrensis</name>
    <dbReference type="NCBI Taxonomy" id="140058"/>
    <lineage>
        <taxon>Bacteria</taxon>
        <taxon>Pseudomonadati</taxon>
        <taxon>Pseudomonadota</taxon>
        <taxon>Alphaproteobacteria</taxon>
        <taxon>Rhodospirillales</taxon>
        <taxon>Rhodospirillaceae</taxon>
        <taxon>Roseospira</taxon>
    </lineage>
</organism>
<accession>A0A7X1ZBP3</accession>
<evidence type="ECO:0000313" key="2">
    <source>
        <dbReference type="EMBL" id="MQX35591.1"/>
    </source>
</evidence>
<dbReference type="GO" id="GO:0016787">
    <property type="term" value="F:hydrolase activity"/>
    <property type="evidence" value="ECO:0007669"/>
    <property type="project" value="UniProtKB-KW"/>
</dbReference>
<dbReference type="CDD" id="cd16282">
    <property type="entry name" value="metallo-hydrolase-like_MBL-fold"/>
    <property type="match status" value="1"/>
</dbReference>
<evidence type="ECO:0000259" key="1">
    <source>
        <dbReference type="SMART" id="SM00849"/>
    </source>
</evidence>
<dbReference type="SUPFAM" id="SSF56281">
    <property type="entry name" value="Metallo-hydrolase/oxidoreductase"/>
    <property type="match status" value="1"/>
</dbReference>
<keyword evidence="2" id="KW-0378">Hydrolase</keyword>
<reference evidence="2 3" key="1">
    <citation type="submission" date="2019-10" db="EMBL/GenBank/DDBJ databases">
        <title>Draft whole-genome sequence of the purple nonsulfur photosynthetic bacterium Roseospira navarrensis DSM 15114.</title>
        <authorList>
            <person name="Kyndt J.A."/>
            <person name="Meyer T.E."/>
        </authorList>
    </citation>
    <scope>NUCLEOTIDE SEQUENCE [LARGE SCALE GENOMIC DNA]</scope>
    <source>
        <strain evidence="2 3">DSM 15114</strain>
    </source>
</reference>
<keyword evidence="3" id="KW-1185">Reference proteome</keyword>
<name>A0A7X1ZBP3_9PROT</name>
<dbReference type="RefSeq" id="WP_153341242.1">
    <property type="nucleotide sequence ID" value="NZ_WIVE01000005.1"/>
</dbReference>
<sequence>MSKTFASTGDLGEKTVTFAKLGEGAYAYTAEGDPNTGVIIGDDGVMVIDTQATPHMAHKVIEKIRTITDKPVKYILMTHYHAVRVLGAAAYEADNVIASRLTYEMIQERGQFDYDSELGRFPRLFEGAESIPGLTWPTIVFDGKLTVDLGNRPVEIWSPGKGHTQGDTIAWLPDQKILYAGDLVEYGATPYTGDAHLADWPATLDALRALKPARLVPGRGDALMTPDQCEEAMAMTQAFISDLFTNAQKGREAGKSLKETYDAIKLAMDPKYGDWVIYEHCMPFDVSRAYDEAGGMVRPQIWTAERDKEMWAALNDG</sequence>
<dbReference type="PANTHER" id="PTHR42951">
    <property type="entry name" value="METALLO-BETA-LACTAMASE DOMAIN-CONTAINING"/>
    <property type="match status" value="1"/>
</dbReference>
<feature type="domain" description="Metallo-beta-lactamase" evidence="1">
    <location>
        <begin position="33"/>
        <end position="219"/>
    </location>
</feature>
<protein>
    <submittedName>
        <fullName evidence="2">MBL fold metallo-hydrolase</fullName>
    </submittedName>
</protein>
<dbReference type="Gene3D" id="3.60.15.10">
    <property type="entry name" value="Ribonuclease Z/Hydroxyacylglutathione hydrolase-like"/>
    <property type="match status" value="1"/>
</dbReference>
<dbReference type="SMART" id="SM00849">
    <property type="entry name" value="Lactamase_B"/>
    <property type="match status" value="1"/>
</dbReference>
<dbReference type="InterPro" id="IPR036866">
    <property type="entry name" value="RibonucZ/Hydroxyglut_hydro"/>
</dbReference>
<comment type="caution">
    <text evidence="2">The sequence shown here is derived from an EMBL/GenBank/DDBJ whole genome shotgun (WGS) entry which is preliminary data.</text>
</comment>
<dbReference type="InterPro" id="IPR050855">
    <property type="entry name" value="NDM-1-like"/>
</dbReference>